<dbReference type="STRING" id="4909.A0A2U9R8I8"/>
<dbReference type="VEuPathDB" id="FungiDB:C5L36_0D04710"/>
<evidence type="ECO:0000313" key="4">
    <source>
        <dbReference type="Proteomes" id="UP000249293"/>
    </source>
</evidence>
<dbReference type="PANTHER" id="PTHR45815:SF3">
    <property type="entry name" value="PROTEIN DISULFIDE-ISOMERASE A6"/>
    <property type="match status" value="1"/>
</dbReference>
<dbReference type="GO" id="GO:0034976">
    <property type="term" value="P:response to endoplasmic reticulum stress"/>
    <property type="evidence" value="ECO:0007669"/>
    <property type="project" value="TreeGrafter"/>
</dbReference>
<dbReference type="RefSeq" id="XP_029323221.1">
    <property type="nucleotide sequence ID" value="XM_029467361.1"/>
</dbReference>
<dbReference type="InterPro" id="IPR013766">
    <property type="entry name" value="Thioredoxin_domain"/>
</dbReference>
<dbReference type="PANTHER" id="PTHR45815">
    <property type="entry name" value="PROTEIN DISULFIDE-ISOMERASE A6"/>
    <property type="match status" value="1"/>
</dbReference>
<dbReference type="GO" id="GO:0005788">
    <property type="term" value="C:endoplasmic reticulum lumen"/>
    <property type="evidence" value="ECO:0007669"/>
    <property type="project" value="TreeGrafter"/>
</dbReference>
<feature type="chain" id="PRO_5015987869" description="Thioredoxin domain-containing protein" evidence="1">
    <location>
        <begin position="19"/>
        <end position="308"/>
    </location>
</feature>
<evidence type="ECO:0000259" key="2">
    <source>
        <dbReference type="PROSITE" id="PS51352"/>
    </source>
</evidence>
<dbReference type="KEGG" id="pkz:C5L36_0D04710"/>
<reference evidence="3 4" key="1">
    <citation type="submission" date="2018-06" db="EMBL/GenBank/DDBJ databases">
        <title>Population genomics shows no distinction between pathogenic Candida krusei and environmental Pichia kudriavzevii: One species, four names.</title>
        <authorList>
            <person name="Douglass A.P."/>
            <person name="Offei B."/>
            <person name="Braun-Galleani S."/>
            <person name="Coughlan A.Y."/>
            <person name="Martos A."/>
            <person name="Ortiz-Merino R.A."/>
            <person name="Byrne K.P."/>
            <person name="Wolfe K.H."/>
        </authorList>
    </citation>
    <scope>NUCLEOTIDE SEQUENCE [LARGE SCALE GENOMIC DNA]</scope>
    <source>
        <strain evidence="3 4">CBS573</strain>
    </source>
</reference>
<name>A0A2U9R8I8_PICKU</name>
<dbReference type="SUPFAM" id="SSF52833">
    <property type="entry name" value="Thioredoxin-like"/>
    <property type="match status" value="1"/>
</dbReference>
<dbReference type="EMBL" id="CP028776">
    <property type="protein sequence ID" value="AWU77744.1"/>
    <property type="molecule type" value="Genomic_DNA"/>
</dbReference>
<dbReference type="Proteomes" id="UP000249293">
    <property type="component" value="Chromosome 4"/>
</dbReference>
<protein>
    <recommendedName>
        <fullName evidence="2">Thioredoxin domain-containing protein</fullName>
    </recommendedName>
</protein>
<gene>
    <name evidence="3" type="ORF">C5L36_0D04710</name>
</gene>
<dbReference type="GO" id="GO:0015035">
    <property type="term" value="F:protein-disulfide reductase activity"/>
    <property type="evidence" value="ECO:0007669"/>
    <property type="project" value="TreeGrafter"/>
</dbReference>
<dbReference type="GeneID" id="40385573"/>
<sequence length="308" mass="35344">MWNLHLLYLIVLAVSVSAHRSRSNAPAFYSNNKYIMELTSSTFHDYVYGSNYSTIVEFYAPWCGYCKQLKPEFETAAKKAHDYAQFAAVNCDDEKNKQFCASQNINAFPTLITYRPPKSFRETVPRDQQYAVQPFENERKANSIINIMRGTLKSHVRKVPSTKIESYFTRKTGKPRALLLTDKAQVSALYKSLAVDFLSVMDLNYILVKDDLVDQIRKYAPDLADDVPQLLVIQEDGTVTHYSGKFSKRAISEFLSEFAVPVEGDFSDRKRAIDGIKNGKFKSFLQYKKKMAKKEEKQSRDKLGKDEL</sequence>
<dbReference type="PRINTS" id="PR00421">
    <property type="entry name" value="THIOREDOXIN"/>
</dbReference>
<accession>A0A2U9R8I8</accession>
<dbReference type="OrthoDB" id="10264505at2759"/>
<dbReference type="PROSITE" id="PS00194">
    <property type="entry name" value="THIOREDOXIN_1"/>
    <property type="match status" value="1"/>
</dbReference>
<evidence type="ECO:0000313" key="3">
    <source>
        <dbReference type="EMBL" id="AWU77744.1"/>
    </source>
</evidence>
<dbReference type="Pfam" id="PF00085">
    <property type="entry name" value="Thioredoxin"/>
    <property type="match status" value="1"/>
</dbReference>
<keyword evidence="1" id="KW-0732">Signal</keyword>
<dbReference type="InterPro" id="IPR036249">
    <property type="entry name" value="Thioredoxin-like_sf"/>
</dbReference>
<keyword evidence="4" id="KW-1185">Reference proteome</keyword>
<proteinExistence type="predicted"/>
<dbReference type="AlphaFoldDB" id="A0A2U9R8I8"/>
<organism evidence="3 4">
    <name type="scientific">Pichia kudriavzevii</name>
    <name type="common">Yeast</name>
    <name type="synonym">Issatchenkia orientalis</name>
    <dbReference type="NCBI Taxonomy" id="4909"/>
    <lineage>
        <taxon>Eukaryota</taxon>
        <taxon>Fungi</taxon>
        <taxon>Dikarya</taxon>
        <taxon>Ascomycota</taxon>
        <taxon>Saccharomycotina</taxon>
        <taxon>Pichiomycetes</taxon>
        <taxon>Pichiales</taxon>
        <taxon>Pichiaceae</taxon>
        <taxon>Pichia</taxon>
    </lineage>
</organism>
<feature type="signal peptide" evidence="1">
    <location>
        <begin position="1"/>
        <end position="18"/>
    </location>
</feature>
<feature type="domain" description="Thioredoxin" evidence="2">
    <location>
        <begin position="19"/>
        <end position="153"/>
    </location>
</feature>
<dbReference type="Gene3D" id="3.40.30.10">
    <property type="entry name" value="Glutaredoxin"/>
    <property type="match status" value="2"/>
</dbReference>
<dbReference type="PROSITE" id="PS51352">
    <property type="entry name" value="THIOREDOXIN_2"/>
    <property type="match status" value="1"/>
</dbReference>
<evidence type="ECO:0000256" key="1">
    <source>
        <dbReference type="SAM" id="SignalP"/>
    </source>
</evidence>
<dbReference type="InterPro" id="IPR017937">
    <property type="entry name" value="Thioredoxin_CS"/>
</dbReference>